<dbReference type="InterPro" id="IPR050155">
    <property type="entry name" value="HAD-like_hydrolase_sf"/>
</dbReference>
<organism evidence="2 3">
    <name type="scientific">Lactococcus garvieae</name>
    <dbReference type="NCBI Taxonomy" id="1363"/>
    <lineage>
        <taxon>Bacteria</taxon>
        <taxon>Bacillati</taxon>
        <taxon>Bacillota</taxon>
        <taxon>Bacilli</taxon>
        <taxon>Lactobacillales</taxon>
        <taxon>Streptococcaceae</taxon>
        <taxon>Lactococcus</taxon>
    </lineage>
</organism>
<name>A0A1I4I230_9LACT</name>
<dbReference type="SUPFAM" id="SSF56784">
    <property type="entry name" value="HAD-like"/>
    <property type="match status" value="1"/>
</dbReference>
<gene>
    <name evidence="1" type="ORF">QHR29_03520</name>
    <name evidence="2" type="ORF">SAMN05216438_11219</name>
</gene>
<dbReference type="GO" id="GO:0005829">
    <property type="term" value="C:cytosol"/>
    <property type="evidence" value="ECO:0007669"/>
    <property type="project" value="TreeGrafter"/>
</dbReference>
<dbReference type="SFLD" id="SFLDG01129">
    <property type="entry name" value="C1.5:_HAD__Beta-PGM__Phosphata"/>
    <property type="match status" value="1"/>
</dbReference>
<protein>
    <submittedName>
        <fullName evidence="1">HAD family phosphatase</fullName>
    </submittedName>
    <submittedName>
        <fullName evidence="2">Haloacid dehalogenase superfamily, subfamily IA, variant 3 with third motif having DD or ED/haloacid dehalogenase superfamily, subfamily IA, variant 1 with third motif having Dx(3-4)D or Dx(3-4)E</fullName>
    </submittedName>
</protein>
<dbReference type="GO" id="GO:0006281">
    <property type="term" value="P:DNA repair"/>
    <property type="evidence" value="ECO:0007669"/>
    <property type="project" value="TreeGrafter"/>
</dbReference>
<dbReference type="PANTHER" id="PTHR43434:SF1">
    <property type="entry name" value="PHOSPHOGLYCOLATE PHOSPHATASE"/>
    <property type="match status" value="1"/>
</dbReference>
<dbReference type="PANTHER" id="PTHR43434">
    <property type="entry name" value="PHOSPHOGLYCOLATE PHOSPHATASE"/>
    <property type="match status" value="1"/>
</dbReference>
<dbReference type="InterPro" id="IPR006439">
    <property type="entry name" value="HAD-SF_hydro_IA"/>
</dbReference>
<dbReference type="SFLD" id="SFLDG01135">
    <property type="entry name" value="C1.5.6:_HAD__Beta-PGM__Phospha"/>
    <property type="match status" value="1"/>
</dbReference>
<dbReference type="Proteomes" id="UP001157396">
    <property type="component" value="Unassembled WGS sequence"/>
</dbReference>
<dbReference type="Gene3D" id="3.40.50.1000">
    <property type="entry name" value="HAD superfamily/HAD-like"/>
    <property type="match status" value="1"/>
</dbReference>
<dbReference type="CDD" id="cd07505">
    <property type="entry name" value="HAD_BPGM-like"/>
    <property type="match status" value="1"/>
</dbReference>
<dbReference type="GO" id="GO:0008967">
    <property type="term" value="F:phosphoglycolate phosphatase activity"/>
    <property type="evidence" value="ECO:0007669"/>
    <property type="project" value="TreeGrafter"/>
</dbReference>
<evidence type="ECO:0000313" key="3">
    <source>
        <dbReference type="Proteomes" id="UP000181969"/>
    </source>
</evidence>
<dbReference type="NCBIfam" id="TIGR01549">
    <property type="entry name" value="HAD-SF-IA-v1"/>
    <property type="match status" value="1"/>
</dbReference>
<dbReference type="InterPro" id="IPR036412">
    <property type="entry name" value="HAD-like_sf"/>
</dbReference>
<dbReference type="InterPro" id="IPR023198">
    <property type="entry name" value="PGP-like_dom2"/>
</dbReference>
<dbReference type="SFLD" id="SFLDS00003">
    <property type="entry name" value="Haloacid_Dehalogenase"/>
    <property type="match status" value="1"/>
</dbReference>
<dbReference type="EMBL" id="JARYTV010000002">
    <property type="protein sequence ID" value="MDH7959538.1"/>
    <property type="molecule type" value="Genomic_DNA"/>
</dbReference>
<accession>A0A1I4I230</accession>
<dbReference type="InterPro" id="IPR041492">
    <property type="entry name" value="HAD_2"/>
</dbReference>
<dbReference type="Gene3D" id="1.10.150.240">
    <property type="entry name" value="Putative phosphatase, domain 2"/>
    <property type="match status" value="1"/>
</dbReference>
<dbReference type="NCBIfam" id="TIGR01509">
    <property type="entry name" value="HAD-SF-IA-v3"/>
    <property type="match status" value="1"/>
</dbReference>
<proteinExistence type="predicted"/>
<reference evidence="1" key="2">
    <citation type="submission" date="2023-04" db="EMBL/GenBank/DDBJ databases">
        <title>Genomic analysis of Lactococcus garvieae isolates.</title>
        <authorList>
            <person name="Zhanghang C."/>
        </authorList>
    </citation>
    <scope>NUCLEOTIDE SEQUENCE</scope>
    <source>
        <strain evidence="1">ZB-1</strain>
    </source>
</reference>
<dbReference type="RefSeq" id="WP_074751567.1">
    <property type="nucleotide sequence ID" value="NZ_AP026069.1"/>
</dbReference>
<evidence type="ECO:0000313" key="2">
    <source>
        <dbReference type="EMBL" id="SFL48117.1"/>
    </source>
</evidence>
<evidence type="ECO:0000313" key="1">
    <source>
        <dbReference type="EMBL" id="MDH7959538.1"/>
    </source>
</evidence>
<reference evidence="2 3" key="1">
    <citation type="submission" date="2016-10" db="EMBL/GenBank/DDBJ databases">
        <authorList>
            <person name="de Groot N.N."/>
        </authorList>
    </citation>
    <scope>NUCLEOTIDE SEQUENCE [LARGE SCALE GENOMIC DNA]</scope>
    <source>
        <strain evidence="2 3">M79</strain>
    </source>
</reference>
<dbReference type="InterPro" id="IPR023214">
    <property type="entry name" value="HAD_sf"/>
</dbReference>
<dbReference type="PRINTS" id="PR00413">
    <property type="entry name" value="HADHALOGNASE"/>
</dbReference>
<dbReference type="EMBL" id="FOTJ01000012">
    <property type="protein sequence ID" value="SFL48117.1"/>
    <property type="molecule type" value="Genomic_DNA"/>
</dbReference>
<dbReference type="Proteomes" id="UP000181969">
    <property type="component" value="Unassembled WGS sequence"/>
</dbReference>
<dbReference type="Pfam" id="PF13419">
    <property type="entry name" value="HAD_2"/>
    <property type="match status" value="1"/>
</dbReference>
<dbReference type="OrthoDB" id="9797743at2"/>
<dbReference type="AlphaFoldDB" id="A0A1I4I230"/>
<sequence length="217" mass="24544">MKFKAIVFDMDGVLVDSERFHSKVLDNFFLESGIDASHLTPKDFVGSVLKDMWPKVLREDFTEARAAQVHQDFLDYDAQFPIPYKELLLPGVTDALKTFSEKGYKMAVASSSRRHEIAEVLDTHDLRQYFEFFLSGQDEFEKSKPNPAIYLAAMEKLGVEPSETLIIEDSHYGIMAGKAAGATVWAVKDNYFGINQEQADRFIETLTDAKNLLADSE</sequence>